<evidence type="ECO:0000313" key="1">
    <source>
        <dbReference type="EMBL" id="PIB77084.1"/>
    </source>
</evidence>
<comment type="caution">
    <text evidence="1">The sequence shown here is derived from an EMBL/GenBank/DDBJ whole genome shotgun (WGS) entry which is preliminary data.</text>
</comment>
<dbReference type="InterPro" id="IPR032710">
    <property type="entry name" value="NTF2-like_dom_sf"/>
</dbReference>
<gene>
    <name evidence="1" type="ORF">CQY22_002150</name>
</gene>
<dbReference type="Proteomes" id="UP000230551">
    <property type="component" value="Unassembled WGS sequence"/>
</dbReference>
<accession>A0A2G5PGL4</accession>
<sequence>MSTSEIATVLAWHDALNERNIDTLVQLSSDDIEIGSASGAAQGLAALQDWAATVEGAVTVGRLYVHDGVVVAEQTFDNGAVGASAFRVVHDQVTSVFGHPDLESALRATDLTEDDLDA</sequence>
<reference evidence="1 2" key="1">
    <citation type="journal article" date="2017" name="Infect. Genet. Evol.">
        <title>The new phylogeny of the genus Mycobacterium: The old and the news.</title>
        <authorList>
            <person name="Tortoli E."/>
            <person name="Fedrizzi T."/>
            <person name="Meehan C.J."/>
            <person name="Trovato A."/>
            <person name="Grottola A."/>
            <person name="Giacobazzi E."/>
            <person name="Serpini G.F."/>
            <person name="Tagliazucchi S."/>
            <person name="Fabio A."/>
            <person name="Bettua C."/>
            <person name="Bertorelli R."/>
            <person name="Frascaro F."/>
            <person name="De Sanctis V."/>
            <person name="Pecorari M."/>
            <person name="Jousson O."/>
            <person name="Segata N."/>
            <person name="Cirillo D.M."/>
        </authorList>
    </citation>
    <scope>NUCLEOTIDE SEQUENCE [LARGE SCALE GENOMIC DNA]</scope>
    <source>
        <strain evidence="1 2">CIP1034565</strain>
    </source>
</reference>
<protein>
    <submittedName>
        <fullName evidence="1">Nuclear transport factor 2 family protein</fullName>
    </submittedName>
</protein>
<proteinExistence type="predicted"/>
<keyword evidence="2" id="KW-1185">Reference proteome</keyword>
<dbReference type="RefSeq" id="WP_090588744.1">
    <property type="nucleotide sequence ID" value="NZ_CP104302.1"/>
</dbReference>
<dbReference type="AlphaFoldDB" id="A0A2G5PGL4"/>
<dbReference type="EMBL" id="PDCN02000002">
    <property type="protein sequence ID" value="PIB77084.1"/>
    <property type="molecule type" value="Genomic_DNA"/>
</dbReference>
<name>A0A2G5PGL4_9MYCO</name>
<organism evidence="1 2">
    <name type="scientific">Mycolicibacterium brumae</name>
    <dbReference type="NCBI Taxonomy" id="85968"/>
    <lineage>
        <taxon>Bacteria</taxon>
        <taxon>Bacillati</taxon>
        <taxon>Actinomycetota</taxon>
        <taxon>Actinomycetes</taxon>
        <taxon>Mycobacteriales</taxon>
        <taxon>Mycobacteriaceae</taxon>
        <taxon>Mycolicibacterium</taxon>
    </lineage>
</organism>
<dbReference type="OrthoDB" id="3576198at2"/>
<evidence type="ECO:0000313" key="2">
    <source>
        <dbReference type="Proteomes" id="UP000230551"/>
    </source>
</evidence>
<dbReference type="Gene3D" id="3.10.450.50">
    <property type="match status" value="1"/>
</dbReference>
<dbReference type="STRING" id="85968.GCA_900073015_01880"/>
<dbReference type="SUPFAM" id="SSF54427">
    <property type="entry name" value="NTF2-like"/>
    <property type="match status" value="1"/>
</dbReference>